<accession>A0A8J4W105</accession>
<protein>
    <submittedName>
        <fullName evidence="1">Uncharacterized protein</fullName>
    </submittedName>
</protein>
<sequence length="105" mass="11801">MALGFERRRRQRNGFGTPTLPAMKGVWGFYSGAGDETGLGVRVLPAMKWVFGLESESVQLTQLRRKYLMIAVVDSTSNEEVGRPNTFCDDIRPSLMHSFDDKMPS</sequence>
<gene>
    <name evidence="1" type="ORF">CMV_010081</name>
</gene>
<dbReference type="Proteomes" id="UP000737018">
    <property type="component" value="Unassembled WGS sequence"/>
</dbReference>
<evidence type="ECO:0000313" key="2">
    <source>
        <dbReference type="Proteomes" id="UP000737018"/>
    </source>
</evidence>
<reference evidence="1" key="1">
    <citation type="submission" date="2020-03" db="EMBL/GenBank/DDBJ databases">
        <title>Castanea mollissima Vanexum genome sequencing.</title>
        <authorList>
            <person name="Staton M."/>
        </authorList>
    </citation>
    <scope>NUCLEOTIDE SEQUENCE</scope>
    <source>
        <tissue evidence="1">Leaf</tissue>
    </source>
</reference>
<dbReference type="AlphaFoldDB" id="A0A8J4W105"/>
<evidence type="ECO:0000313" key="1">
    <source>
        <dbReference type="EMBL" id="KAF3965771.1"/>
    </source>
</evidence>
<dbReference type="EMBL" id="JRKL02001142">
    <property type="protein sequence ID" value="KAF3965771.1"/>
    <property type="molecule type" value="Genomic_DNA"/>
</dbReference>
<organism evidence="1 2">
    <name type="scientific">Castanea mollissima</name>
    <name type="common">Chinese chestnut</name>
    <dbReference type="NCBI Taxonomy" id="60419"/>
    <lineage>
        <taxon>Eukaryota</taxon>
        <taxon>Viridiplantae</taxon>
        <taxon>Streptophyta</taxon>
        <taxon>Embryophyta</taxon>
        <taxon>Tracheophyta</taxon>
        <taxon>Spermatophyta</taxon>
        <taxon>Magnoliopsida</taxon>
        <taxon>eudicotyledons</taxon>
        <taxon>Gunneridae</taxon>
        <taxon>Pentapetalae</taxon>
        <taxon>rosids</taxon>
        <taxon>fabids</taxon>
        <taxon>Fagales</taxon>
        <taxon>Fagaceae</taxon>
        <taxon>Castanea</taxon>
    </lineage>
</organism>
<proteinExistence type="predicted"/>
<keyword evidence="2" id="KW-1185">Reference proteome</keyword>
<comment type="caution">
    <text evidence="1">The sequence shown here is derived from an EMBL/GenBank/DDBJ whole genome shotgun (WGS) entry which is preliminary data.</text>
</comment>
<name>A0A8J4W105_9ROSI</name>